<evidence type="ECO:0000313" key="1">
    <source>
        <dbReference type="EMBL" id="XCH22653.1"/>
    </source>
</evidence>
<dbReference type="RefSeq" id="WP_353717980.1">
    <property type="nucleotide sequence ID" value="NZ_CP159289.1"/>
</dbReference>
<protein>
    <submittedName>
        <fullName evidence="1">Uncharacterized protein</fullName>
    </submittedName>
</protein>
<gene>
    <name evidence="1" type="ORF">ABV298_20210</name>
</gene>
<name>A0AAU8FEY9_9BACT</name>
<sequence length="76" mass="8483">MDLVAKGIGVYRKELDAEIRSNMVGAKECINQPFSPYLDKINLLINGLEEALDSATYLGFTISNASQTTRFRIPLF</sequence>
<dbReference type="AlphaFoldDB" id="A0AAU8FEY9"/>
<accession>A0AAU8FEY9</accession>
<organism evidence="1">
    <name type="scientific">Dyadobacter sp. 676</name>
    <dbReference type="NCBI Taxonomy" id="3088362"/>
    <lineage>
        <taxon>Bacteria</taxon>
        <taxon>Pseudomonadati</taxon>
        <taxon>Bacteroidota</taxon>
        <taxon>Cytophagia</taxon>
        <taxon>Cytophagales</taxon>
        <taxon>Spirosomataceae</taxon>
        <taxon>Dyadobacter</taxon>
    </lineage>
</organism>
<dbReference type="EMBL" id="CP159289">
    <property type="protein sequence ID" value="XCH22653.1"/>
    <property type="molecule type" value="Genomic_DNA"/>
</dbReference>
<proteinExistence type="predicted"/>
<reference evidence="1" key="1">
    <citation type="submission" date="2024-06" db="EMBL/GenBank/DDBJ databases">
        <title>Sequencing and assembly of the genome of Dyadobacter sp. strain 676, a symbiont of Cyamopsis tetragonoloba.</title>
        <authorList>
            <person name="Guro P."/>
            <person name="Sazanova A."/>
            <person name="Kuznetsova I."/>
            <person name="Belimov A."/>
            <person name="Safronova V."/>
        </authorList>
    </citation>
    <scope>NUCLEOTIDE SEQUENCE</scope>
    <source>
        <strain evidence="1">676</strain>
    </source>
</reference>